<dbReference type="OrthoDB" id="8703192at2"/>
<reference evidence="1 2" key="1">
    <citation type="submission" date="2016-12" db="EMBL/GenBank/DDBJ databases">
        <title>Complete genome sequence of Thauera chlorobenzoica, a Betaproteobacterium degrading haloaromatics anaerobically to CO2 and halides.</title>
        <authorList>
            <person name="Goris T."/>
            <person name="Mergelsberg M."/>
            <person name="Boll M."/>
        </authorList>
    </citation>
    <scope>NUCLEOTIDE SEQUENCE [LARGE SCALE GENOMIC DNA]</scope>
    <source>
        <strain evidence="1 2">3CB1</strain>
    </source>
</reference>
<dbReference type="STRING" id="96773.Tchl_2309"/>
<accession>A0A1H5RT12</accession>
<keyword evidence="1" id="KW-0472">Membrane</keyword>
<keyword evidence="1" id="KW-0812">Transmembrane</keyword>
<evidence type="ECO:0000313" key="2">
    <source>
        <dbReference type="Proteomes" id="UP000185739"/>
    </source>
</evidence>
<dbReference type="KEGG" id="tcl:Tchl_2309"/>
<dbReference type="RefSeq" id="WP_075148554.1">
    <property type="nucleotide sequence ID" value="NZ_CP018839.1"/>
</dbReference>
<protein>
    <submittedName>
        <fullName evidence="1">Type II secretion system, transmembrane protein 1</fullName>
    </submittedName>
</protein>
<sequence length="174" mass="19547">MRRIELDYQRQRPDRPGRVLLALGCLAAAGVSVWAWQQARSISALEDQLAQLERSQPVAQRGAGRSTDPTLVRTLREARTIDAQLQRRWGELFEAIEAAGSTDIAVLAIAPDAERGQVRISAEARRREAMLAYLQRLGQGAVLRDAVLIEHRVQQQLAERPIRFSLSATWEQSR</sequence>
<dbReference type="AlphaFoldDB" id="A0A1H5RT12"/>
<gene>
    <name evidence="1" type="ORF">Tchl_2309</name>
</gene>
<dbReference type="Proteomes" id="UP000185739">
    <property type="component" value="Chromosome"/>
</dbReference>
<organism evidence="1 2">
    <name type="scientific">Thauera chlorobenzoica</name>
    <dbReference type="NCBI Taxonomy" id="96773"/>
    <lineage>
        <taxon>Bacteria</taxon>
        <taxon>Pseudomonadati</taxon>
        <taxon>Pseudomonadota</taxon>
        <taxon>Betaproteobacteria</taxon>
        <taxon>Rhodocyclales</taxon>
        <taxon>Zoogloeaceae</taxon>
        <taxon>Thauera</taxon>
    </lineage>
</organism>
<dbReference type="EMBL" id="CP018839">
    <property type="protein sequence ID" value="APR05149.1"/>
    <property type="molecule type" value="Genomic_DNA"/>
</dbReference>
<keyword evidence="2" id="KW-1185">Reference proteome</keyword>
<proteinExistence type="predicted"/>
<name>A0A1H5RT12_9RHOO</name>
<evidence type="ECO:0000313" key="1">
    <source>
        <dbReference type="EMBL" id="APR05149.1"/>
    </source>
</evidence>